<protein>
    <recommendedName>
        <fullName evidence="6">NAD(P)H-dependent oxidoreductase subunit E</fullName>
    </recommendedName>
</protein>
<evidence type="ECO:0000256" key="1">
    <source>
        <dbReference type="ARBA" id="ARBA00022723"/>
    </source>
</evidence>
<comment type="caution">
    <text evidence="4">The sequence shown here is derived from an EMBL/GenBank/DDBJ whole genome shotgun (WGS) entry which is preliminary data.</text>
</comment>
<dbReference type="GO" id="GO:0003954">
    <property type="term" value="F:NADH dehydrogenase activity"/>
    <property type="evidence" value="ECO:0007669"/>
    <property type="project" value="TreeGrafter"/>
</dbReference>
<dbReference type="AlphaFoldDB" id="A0A2T2WXC9"/>
<dbReference type="InterPro" id="IPR036249">
    <property type="entry name" value="Thioredoxin-like_sf"/>
</dbReference>
<dbReference type="Pfam" id="PF01257">
    <property type="entry name" value="2Fe-2S_thioredx"/>
    <property type="match status" value="1"/>
</dbReference>
<keyword evidence="2" id="KW-0408">Iron</keyword>
<evidence type="ECO:0008006" key="6">
    <source>
        <dbReference type="Google" id="ProtNLM"/>
    </source>
</evidence>
<evidence type="ECO:0000256" key="2">
    <source>
        <dbReference type="ARBA" id="ARBA00023004"/>
    </source>
</evidence>
<keyword evidence="1" id="KW-0479">Metal-binding</keyword>
<dbReference type="InterPro" id="IPR041921">
    <property type="entry name" value="NuoE_N"/>
</dbReference>
<accession>A0A2T2WXC9</accession>
<reference evidence="4 5" key="1">
    <citation type="journal article" date="2014" name="BMC Genomics">
        <title>Comparison of environmental and isolate Sulfobacillus genomes reveals diverse carbon, sulfur, nitrogen, and hydrogen metabolisms.</title>
        <authorList>
            <person name="Justice N.B."/>
            <person name="Norman A."/>
            <person name="Brown C.T."/>
            <person name="Singh A."/>
            <person name="Thomas B.C."/>
            <person name="Banfield J.F."/>
        </authorList>
    </citation>
    <scope>NUCLEOTIDE SEQUENCE [LARGE SCALE GENOMIC DNA]</scope>
    <source>
        <strain evidence="4">AMDSBA1</strain>
    </source>
</reference>
<dbReference type="Gene3D" id="3.40.30.10">
    <property type="entry name" value="Glutaredoxin"/>
    <property type="match status" value="1"/>
</dbReference>
<dbReference type="Proteomes" id="UP000242699">
    <property type="component" value="Unassembled WGS sequence"/>
</dbReference>
<dbReference type="SUPFAM" id="SSF52833">
    <property type="entry name" value="Thioredoxin-like"/>
    <property type="match status" value="1"/>
</dbReference>
<dbReference type="CDD" id="cd03064">
    <property type="entry name" value="TRX_Fd_NuoE"/>
    <property type="match status" value="1"/>
</dbReference>
<evidence type="ECO:0000256" key="3">
    <source>
        <dbReference type="ARBA" id="ARBA00023014"/>
    </source>
</evidence>
<dbReference type="InterPro" id="IPR042128">
    <property type="entry name" value="NuoE_dom"/>
</dbReference>
<organism evidence="4 5">
    <name type="scientific">Sulfobacillus benefaciens</name>
    <dbReference type="NCBI Taxonomy" id="453960"/>
    <lineage>
        <taxon>Bacteria</taxon>
        <taxon>Bacillati</taxon>
        <taxon>Bacillota</taxon>
        <taxon>Clostridia</taxon>
        <taxon>Eubacteriales</taxon>
        <taxon>Clostridiales Family XVII. Incertae Sedis</taxon>
        <taxon>Sulfobacillus</taxon>
    </lineage>
</organism>
<dbReference type="GO" id="GO:0046872">
    <property type="term" value="F:metal ion binding"/>
    <property type="evidence" value="ECO:0007669"/>
    <property type="project" value="UniProtKB-KW"/>
</dbReference>
<gene>
    <name evidence="4" type="ORF">C7B43_12795</name>
</gene>
<keyword evidence="3" id="KW-0411">Iron-sulfur</keyword>
<sequence length="149" mass="16093">MDTQNSAVYQVVSALLEDLPRERAQLLPALWRVAESEGYLSQDAMEAVSKILGVPSAEVFGVASFYSLFEGEEGRVPVYICTDVMCALQGAQNLKDAAEKSAVNRPIAVKESACLGQCDHAPAAWIGGKVLRRASPEEVKTAVTEVRHD</sequence>
<dbReference type="PANTHER" id="PTHR10371">
    <property type="entry name" value="NADH DEHYDROGENASE UBIQUINONE FLAVOPROTEIN 2, MITOCHONDRIAL"/>
    <property type="match status" value="1"/>
</dbReference>
<name>A0A2T2WXC9_9FIRM</name>
<dbReference type="EMBL" id="PXYT01000031">
    <property type="protein sequence ID" value="PSR26907.1"/>
    <property type="molecule type" value="Genomic_DNA"/>
</dbReference>
<evidence type="ECO:0000313" key="5">
    <source>
        <dbReference type="Proteomes" id="UP000242699"/>
    </source>
</evidence>
<dbReference type="Gene3D" id="1.10.10.1590">
    <property type="entry name" value="NADH-quinone oxidoreductase subunit E"/>
    <property type="match status" value="1"/>
</dbReference>
<dbReference type="GO" id="GO:0051536">
    <property type="term" value="F:iron-sulfur cluster binding"/>
    <property type="evidence" value="ECO:0007669"/>
    <property type="project" value="UniProtKB-KW"/>
</dbReference>
<proteinExistence type="predicted"/>
<evidence type="ECO:0000313" key="4">
    <source>
        <dbReference type="EMBL" id="PSR26907.1"/>
    </source>
</evidence>
<dbReference type="PANTHER" id="PTHR10371:SF3">
    <property type="entry name" value="NADH DEHYDROGENASE [UBIQUINONE] FLAVOPROTEIN 2, MITOCHONDRIAL"/>
    <property type="match status" value="1"/>
</dbReference>